<dbReference type="Gene3D" id="3.30.530.20">
    <property type="match status" value="1"/>
</dbReference>
<protein>
    <submittedName>
        <fullName evidence="3">SRPBCC family protein</fullName>
    </submittedName>
</protein>
<dbReference type="InterPro" id="IPR013538">
    <property type="entry name" value="ASHA1/2-like_C"/>
</dbReference>
<dbReference type="Pfam" id="PF08327">
    <property type="entry name" value="AHSA1"/>
    <property type="match status" value="1"/>
</dbReference>
<accession>A0ABV7YG04</accession>
<reference evidence="4" key="1">
    <citation type="journal article" date="2019" name="Int. J. Syst. Evol. Microbiol.">
        <title>The Global Catalogue of Microorganisms (GCM) 10K type strain sequencing project: providing services to taxonomists for standard genome sequencing and annotation.</title>
        <authorList>
            <consortium name="The Broad Institute Genomics Platform"/>
            <consortium name="The Broad Institute Genome Sequencing Center for Infectious Disease"/>
            <person name="Wu L."/>
            <person name="Ma J."/>
        </authorList>
    </citation>
    <scope>NUCLEOTIDE SEQUENCE [LARGE SCALE GENOMIC DNA]</scope>
    <source>
        <strain evidence="4">CGMCC 4.7241</strain>
    </source>
</reference>
<comment type="caution">
    <text evidence="3">The sequence shown here is derived from an EMBL/GenBank/DDBJ whole genome shotgun (WGS) entry which is preliminary data.</text>
</comment>
<evidence type="ECO:0000259" key="2">
    <source>
        <dbReference type="Pfam" id="PF08327"/>
    </source>
</evidence>
<sequence length="170" mass="18839">MEQTLGVVTETDGGYQLAFERTFKHPPAKVWRALTDPGELRNWFPAVVDFDVTVGAKLTFAPTDKQRAKFGLTDADAAQGELIAADPPKLLEYTWGEDRLRWQLHDTADGGCRLEFTQTCPERDSAIVQGAGWHVGFEQIEALLDGTTPAYDPFERATELAATYVQAHTP</sequence>
<evidence type="ECO:0000256" key="1">
    <source>
        <dbReference type="ARBA" id="ARBA00006817"/>
    </source>
</evidence>
<keyword evidence="4" id="KW-1185">Reference proteome</keyword>
<organism evidence="3 4">
    <name type="scientific">Tenggerimyces flavus</name>
    <dbReference type="NCBI Taxonomy" id="1708749"/>
    <lineage>
        <taxon>Bacteria</taxon>
        <taxon>Bacillati</taxon>
        <taxon>Actinomycetota</taxon>
        <taxon>Actinomycetes</taxon>
        <taxon>Propionibacteriales</taxon>
        <taxon>Nocardioidaceae</taxon>
        <taxon>Tenggerimyces</taxon>
    </lineage>
</organism>
<gene>
    <name evidence="3" type="ORF">ACFOUW_24910</name>
</gene>
<dbReference type="Proteomes" id="UP001595699">
    <property type="component" value="Unassembled WGS sequence"/>
</dbReference>
<dbReference type="SUPFAM" id="SSF55961">
    <property type="entry name" value="Bet v1-like"/>
    <property type="match status" value="1"/>
</dbReference>
<comment type="similarity">
    <text evidence="1">Belongs to the AHA1 family.</text>
</comment>
<dbReference type="EMBL" id="JBHRZH010000023">
    <property type="protein sequence ID" value="MFC3764098.1"/>
    <property type="molecule type" value="Genomic_DNA"/>
</dbReference>
<evidence type="ECO:0000313" key="4">
    <source>
        <dbReference type="Proteomes" id="UP001595699"/>
    </source>
</evidence>
<dbReference type="RefSeq" id="WP_205114673.1">
    <property type="nucleotide sequence ID" value="NZ_JAFBCM010000001.1"/>
</dbReference>
<proteinExistence type="inferred from homology"/>
<dbReference type="CDD" id="cd08899">
    <property type="entry name" value="SRPBCC_CalC_Aha1-like_6"/>
    <property type="match status" value="1"/>
</dbReference>
<feature type="domain" description="Activator of Hsp90 ATPase homologue 1/2-like C-terminal" evidence="2">
    <location>
        <begin position="25"/>
        <end position="144"/>
    </location>
</feature>
<dbReference type="InterPro" id="IPR023393">
    <property type="entry name" value="START-like_dom_sf"/>
</dbReference>
<evidence type="ECO:0000313" key="3">
    <source>
        <dbReference type="EMBL" id="MFC3764098.1"/>
    </source>
</evidence>
<name>A0ABV7YG04_9ACTN</name>